<feature type="domain" description="BLUF" evidence="1">
    <location>
        <begin position="4"/>
        <end position="95"/>
    </location>
</feature>
<evidence type="ECO:0000259" key="1">
    <source>
        <dbReference type="PROSITE" id="PS50925"/>
    </source>
</evidence>
<dbReference type="PROSITE" id="PS50925">
    <property type="entry name" value="BLUF"/>
    <property type="match status" value="1"/>
</dbReference>
<gene>
    <name evidence="2" type="ORF">IQ24_03574</name>
</gene>
<evidence type="ECO:0000313" key="2">
    <source>
        <dbReference type="EMBL" id="TWI29757.1"/>
    </source>
</evidence>
<dbReference type="SUPFAM" id="SSF54975">
    <property type="entry name" value="Acylphosphatase/BLUF domain-like"/>
    <property type="match status" value="1"/>
</dbReference>
<proteinExistence type="predicted"/>
<dbReference type="SMART" id="SM01034">
    <property type="entry name" value="BLUF"/>
    <property type="match status" value="1"/>
</dbReference>
<sequence>MDDLYCLLYRSKCILPARSPEERAMLEVANSRNQIEAITGILHRESGAYFQWLEGPRASVEAVYASIQDDHRHTNVECLSIEPATHRRFADWTMAYSNFDDESLFDWAAEAGMSLLHPNPQEILAFLEHRARLLP</sequence>
<evidence type="ECO:0000313" key="3">
    <source>
        <dbReference type="Proteomes" id="UP000316225"/>
    </source>
</evidence>
<organism evidence="2 3">
    <name type="scientific">Paracoccus sulfuroxidans</name>
    <dbReference type="NCBI Taxonomy" id="384678"/>
    <lineage>
        <taxon>Bacteria</taxon>
        <taxon>Pseudomonadati</taxon>
        <taxon>Pseudomonadota</taxon>
        <taxon>Alphaproteobacteria</taxon>
        <taxon>Rhodobacterales</taxon>
        <taxon>Paracoccaceae</taxon>
        <taxon>Paracoccus</taxon>
    </lineage>
</organism>
<accession>A0A562NCA6</accession>
<dbReference type="OrthoDB" id="196105at2"/>
<comment type="caution">
    <text evidence="2">The sequence shown here is derived from an EMBL/GenBank/DDBJ whole genome shotgun (WGS) entry which is preliminary data.</text>
</comment>
<dbReference type="GO" id="GO:0071949">
    <property type="term" value="F:FAD binding"/>
    <property type="evidence" value="ECO:0007669"/>
    <property type="project" value="InterPro"/>
</dbReference>
<dbReference type="Pfam" id="PF04940">
    <property type="entry name" value="BLUF"/>
    <property type="match status" value="1"/>
</dbReference>
<keyword evidence="3" id="KW-1185">Reference proteome</keyword>
<dbReference type="EMBL" id="VLKU01000013">
    <property type="protein sequence ID" value="TWI29757.1"/>
    <property type="molecule type" value="Genomic_DNA"/>
</dbReference>
<dbReference type="InterPro" id="IPR007024">
    <property type="entry name" value="BLUF_domain"/>
</dbReference>
<name>A0A562NCA6_9RHOB</name>
<dbReference type="Proteomes" id="UP000316225">
    <property type="component" value="Unassembled WGS sequence"/>
</dbReference>
<dbReference type="RefSeq" id="WP_145399634.1">
    <property type="nucleotide sequence ID" value="NZ_VLKU01000013.1"/>
</dbReference>
<protein>
    <submittedName>
        <fullName evidence="2">FAD-dependent sensor of blue light</fullName>
    </submittedName>
</protein>
<dbReference type="Gene3D" id="3.30.70.100">
    <property type="match status" value="1"/>
</dbReference>
<reference evidence="2 3" key="1">
    <citation type="journal article" date="2015" name="Stand. Genomic Sci.">
        <title>Genomic Encyclopedia of Bacterial and Archaeal Type Strains, Phase III: the genomes of soil and plant-associated and newly described type strains.</title>
        <authorList>
            <person name="Whitman W.B."/>
            <person name="Woyke T."/>
            <person name="Klenk H.P."/>
            <person name="Zhou Y."/>
            <person name="Lilburn T.G."/>
            <person name="Beck B.J."/>
            <person name="De Vos P."/>
            <person name="Vandamme P."/>
            <person name="Eisen J.A."/>
            <person name="Garrity G."/>
            <person name="Hugenholtz P."/>
            <person name="Kyrpides N.C."/>
        </authorList>
    </citation>
    <scope>NUCLEOTIDE SEQUENCE [LARGE SCALE GENOMIC DNA]</scope>
    <source>
        <strain evidence="2 3">CGMCC 1.5364</strain>
    </source>
</reference>
<dbReference type="AlphaFoldDB" id="A0A562NCA6"/>
<dbReference type="GO" id="GO:0009882">
    <property type="term" value="F:blue light photoreceptor activity"/>
    <property type="evidence" value="ECO:0007669"/>
    <property type="project" value="InterPro"/>
</dbReference>
<dbReference type="InterPro" id="IPR036046">
    <property type="entry name" value="Acylphosphatase-like_dom_sf"/>
</dbReference>